<gene>
    <name evidence="1" type="ORF">ABVK25_005222</name>
</gene>
<evidence type="ECO:0000313" key="1">
    <source>
        <dbReference type="EMBL" id="KAL2054474.1"/>
    </source>
</evidence>
<dbReference type="Proteomes" id="UP001590951">
    <property type="component" value="Unassembled WGS sequence"/>
</dbReference>
<comment type="caution">
    <text evidence="1">The sequence shown here is derived from an EMBL/GenBank/DDBJ whole genome shotgun (WGS) entry which is preliminary data.</text>
</comment>
<proteinExistence type="predicted"/>
<accession>A0ABR4B9F0</accession>
<organism evidence="1 2">
    <name type="scientific">Lepraria finkii</name>
    <dbReference type="NCBI Taxonomy" id="1340010"/>
    <lineage>
        <taxon>Eukaryota</taxon>
        <taxon>Fungi</taxon>
        <taxon>Dikarya</taxon>
        <taxon>Ascomycota</taxon>
        <taxon>Pezizomycotina</taxon>
        <taxon>Lecanoromycetes</taxon>
        <taxon>OSLEUM clade</taxon>
        <taxon>Lecanoromycetidae</taxon>
        <taxon>Lecanorales</taxon>
        <taxon>Lecanorineae</taxon>
        <taxon>Stereocaulaceae</taxon>
        <taxon>Lepraria</taxon>
    </lineage>
</organism>
<dbReference type="EMBL" id="JBHFEH010000015">
    <property type="protein sequence ID" value="KAL2054474.1"/>
    <property type="molecule type" value="Genomic_DNA"/>
</dbReference>
<sequence>MVYGRHFVCSWVHYRAGVQLEKFECEWVDWTLFKQDEEVFASMKNAISNLKELGLLLSIFHHEECGEYLATSERFQEFVGSAAYLVTLNICFNPEPYCLITLEHIVGQLHWPHLEHIGCEAITATEDKPSRLSAQTC</sequence>
<protein>
    <submittedName>
        <fullName evidence="1">Uncharacterized protein</fullName>
    </submittedName>
</protein>
<evidence type="ECO:0000313" key="2">
    <source>
        <dbReference type="Proteomes" id="UP001590951"/>
    </source>
</evidence>
<name>A0ABR4B9F0_9LECA</name>
<reference evidence="1 2" key="1">
    <citation type="submission" date="2024-09" db="EMBL/GenBank/DDBJ databases">
        <title>Rethinking Asexuality: The Enigmatic Case of Functional Sexual Genes in Lepraria (Stereocaulaceae).</title>
        <authorList>
            <person name="Doellman M."/>
            <person name="Sun Y."/>
            <person name="Barcenas-Pena A."/>
            <person name="Lumbsch H.T."/>
            <person name="Grewe F."/>
        </authorList>
    </citation>
    <scope>NUCLEOTIDE SEQUENCE [LARGE SCALE GENOMIC DNA]</scope>
    <source>
        <strain evidence="1 2">Grewe 0041</strain>
    </source>
</reference>
<keyword evidence="2" id="KW-1185">Reference proteome</keyword>